<accession>A0A4R4UZI3</accession>
<keyword evidence="6" id="KW-1185">Reference proteome</keyword>
<dbReference type="GO" id="GO:0015074">
    <property type="term" value="P:DNA integration"/>
    <property type="evidence" value="ECO:0007669"/>
    <property type="project" value="InterPro"/>
</dbReference>
<dbReference type="EMBL" id="SMKO01000166">
    <property type="protein sequence ID" value="TDC96106.1"/>
    <property type="molecule type" value="Genomic_DNA"/>
</dbReference>
<dbReference type="AlphaFoldDB" id="A0A4R4UZI3"/>
<keyword evidence="1 2" id="KW-0238">DNA-binding</keyword>
<evidence type="ECO:0000313" key="6">
    <source>
        <dbReference type="Proteomes" id="UP000295258"/>
    </source>
</evidence>
<evidence type="ECO:0000256" key="2">
    <source>
        <dbReference type="PROSITE-ProRule" id="PRU01248"/>
    </source>
</evidence>
<dbReference type="InterPro" id="IPR044068">
    <property type="entry name" value="CB"/>
</dbReference>
<dbReference type="Gene3D" id="1.10.150.130">
    <property type="match status" value="1"/>
</dbReference>
<name>A0A4R4UZI3_9ACTN</name>
<dbReference type="GO" id="GO:0003677">
    <property type="term" value="F:DNA binding"/>
    <property type="evidence" value="ECO:0007669"/>
    <property type="project" value="UniProtKB-UniRule"/>
</dbReference>
<sequence length="110" mass="12533">MIEQGLRLEEREGSWMLAGPSAGQFVLVDEYLAYLADRNYSPKTVRAYGYDLLAFCRWLRQRHDGVVLVTHAGRASRPPATEHPDRTRQRRHSSLGMLTPMQFENASTVA</sequence>
<dbReference type="InterPro" id="IPR010998">
    <property type="entry name" value="Integrase_recombinase_N"/>
</dbReference>
<evidence type="ECO:0000256" key="1">
    <source>
        <dbReference type="ARBA" id="ARBA00023125"/>
    </source>
</evidence>
<evidence type="ECO:0000313" key="5">
    <source>
        <dbReference type="EMBL" id="TDC96106.1"/>
    </source>
</evidence>
<evidence type="ECO:0000259" key="4">
    <source>
        <dbReference type="PROSITE" id="PS51900"/>
    </source>
</evidence>
<dbReference type="InterPro" id="IPR004107">
    <property type="entry name" value="Integrase_SAM-like_N"/>
</dbReference>
<gene>
    <name evidence="5" type="ORF">E1292_38645</name>
</gene>
<dbReference type="Proteomes" id="UP000295258">
    <property type="component" value="Unassembled WGS sequence"/>
</dbReference>
<reference evidence="5 6" key="1">
    <citation type="submission" date="2019-03" db="EMBL/GenBank/DDBJ databases">
        <title>Draft genome sequences of novel Actinobacteria.</title>
        <authorList>
            <person name="Sahin N."/>
            <person name="Ay H."/>
            <person name="Saygin H."/>
        </authorList>
    </citation>
    <scope>NUCLEOTIDE SEQUENCE [LARGE SCALE GENOMIC DNA]</scope>
    <source>
        <strain evidence="5 6">KC310</strain>
    </source>
</reference>
<dbReference type="Pfam" id="PF02899">
    <property type="entry name" value="Phage_int_SAM_1"/>
    <property type="match status" value="1"/>
</dbReference>
<organism evidence="5 6">
    <name type="scientific">Nonomuraea deserti</name>
    <dbReference type="NCBI Taxonomy" id="1848322"/>
    <lineage>
        <taxon>Bacteria</taxon>
        <taxon>Bacillati</taxon>
        <taxon>Actinomycetota</taxon>
        <taxon>Actinomycetes</taxon>
        <taxon>Streptosporangiales</taxon>
        <taxon>Streptosporangiaceae</taxon>
        <taxon>Nonomuraea</taxon>
    </lineage>
</organism>
<protein>
    <recommendedName>
        <fullName evidence="4">Core-binding (CB) domain-containing protein</fullName>
    </recommendedName>
</protein>
<feature type="region of interest" description="Disordered" evidence="3">
    <location>
        <begin position="70"/>
        <end position="110"/>
    </location>
</feature>
<proteinExistence type="predicted"/>
<dbReference type="SUPFAM" id="SSF47823">
    <property type="entry name" value="lambda integrase-like, N-terminal domain"/>
    <property type="match status" value="1"/>
</dbReference>
<feature type="domain" description="Core-binding (CB)" evidence="4">
    <location>
        <begin position="22"/>
        <end position="110"/>
    </location>
</feature>
<comment type="caution">
    <text evidence="5">The sequence shown here is derived from an EMBL/GenBank/DDBJ whole genome shotgun (WGS) entry which is preliminary data.</text>
</comment>
<evidence type="ECO:0000256" key="3">
    <source>
        <dbReference type="SAM" id="MobiDB-lite"/>
    </source>
</evidence>
<dbReference type="PROSITE" id="PS51900">
    <property type="entry name" value="CB"/>
    <property type="match status" value="1"/>
</dbReference>